<dbReference type="AlphaFoldDB" id="A0A067NBD7"/>
<evidence type="ECO:0000256" key="8">
    <source>
        <dbReference type="ARBA" id="ARBA00030128"/>
    </source>
</evidence>
<dbReference type="InterPro" id="IPR020590">
    <property type="entry name" value="Guanylate_kinase_CS"/>
</dbReference>
<feature type="domain" description="Guanylate kinase-like" evidence="9">
    <location>
        <begin position="35"/>
        <end position="218"/>
    </location>
</feature>
<evidence type="ECO:0000256" key="2">
    <source>
        <dbReference type="ARBA" id="ARBA00012961"/>
    </source>
</evidence>
<dbReference type="FunFam" id="3.40.50.300:FF:000776">
    <property type="entry name" value="Guanylate kinase 2"/>
    <property type="match status" value="1"/>
</dbReference>
<dbReference type="FunCoup" id="A0A067NBD7">
    <property type="interactions" value="396"/>
</dbReference>
<dbReference type="STRING" id="930990.A0A067NBD7"/>
<dbReference type="PANTHER" id="PTHR23117">
    <property type="entry name" value="GUANYLATE KINASE-RELATED"/>
    <property type="match status" value="1"/>
</dbReference>
<dbReference type="NCBIfam" id="TIGR03263">
    <property type="entry name" value="guanyl_kin"/>
    <property type="match status" value="1"/>
</dbReference>
<dbReference type="InParanoid" id="A0A067NBD7"/>
<dbReference type="SUPFAM" id="SSF52540">
    <property type="entry name" value="P-loop containing nucleoside triphosphate hydrolases"/>
    <property type="match status" value="1"/>
</dbReference>
<evidence type="ECO:0000256" key="3">
    <source>
        <dbReference type="ARBA" id="ARBA00016296"/>
    </source>
</evidence>
<keyword evidence="11" id="KW-1185">Reference proteome</keyword>
<dbReference type="GO" id="GO:0005524">
    <property type="term" value="F:ATP binding"/>
    <property type="evidence" value="ECO:0007669"/>
    <property type="project" value="UniProtKB-KW"/>
</dbReference>
<dbReference type="GO" id="GO:0004385">
    <property type="term" value="F:GMP kinase activity"/>
    <property type="evidence" value="ECO:0007669"/>
    <property type="project" value="UniProtKB-EC"/>
</dbReference>
<dbReference type="PROSITE" id="PS00856">
    <property type="entry name" value="GUANYLATE_KINASE_1"/>
    <property type="match status" value="1"/>
</dbReference>
<dbReference type="OrthoDB" id="6334211at2759"/>
<evidence type="ECO:0000256" key="4">
    <source>
        <dbReference type="ARBA" id="ARBA00022679"/>
    </source>
</evidence>
<keyword evidence="6" id="KW-0418">Kinase</keyword>
<dbReference type="Gene3D" id="3.40.50.300">
    <property type="entry name" value="P-loop containing nucleotide triphosphate hydrolases"/>
    <property type="match status" value="1"/>
</dbReference>
<dbReference type="HOGENOM" id="CLU_001715_0_1_1"/>
<dbReference type="InterPro" id="IPR027417">
    <property type="entry name" value="P-loop_NTPase"/>
</dbReference>
<organism evidence="10 11">
    <name type="scientific">Botryobasidium botryosum (strain FD-172 SS1)</name>
    <dbReference type="NCBI Taxonomy" id="930990"/>
    <lineage>
        <taxon>Eukaryota</taxon>
        <taxon>Fungi</taxon>
        <taxon>Dikarya</taxon>
        <taxon>Basidiomycota</taxon>
        <taxon>Agaricomycotina</taxon>
        <taxon>Agaricomycetes</taxon>
        <taxon>Cantharellales</taxon>
        <taxon>Botryobasidiaceae</taxon>
        <taxon>Botryobasidium</taxon>
    </lineage>
</organism>
<dbReference type="InterPro" id="IPR008144">
    <property type="entry name" value="Guanylate_kin-like_dom"/>
</dbReference>
<proteinExistence type="inferred from homology"/>
<name>A0A067NBD7_BOTB1</name>
<dbReference type="Pfam" id="PF00625">
    <property type="entry name" value="Guanylate_kin"/>
    <property type="match status" value="1"/>
</dbReference>
<dbReference type="PANTHER" id="PTHR23117:SF13">
    <property type="entry name" value="GUANYLATE KINASE"/>
    <property type="match status" value="1"/>
</dbReference>
<keyword evidence="7" id="KW-0067">ATP-binding</keyword>
<evidence type="ECO:0000256" key="7">
    <source>
        <dbReference type="ARBA" id="ARBA00022840"/>
    </source>
</evidence>
<evidence type="ECO:0000256" key="6">
    <source>
        <dbReference type="ARBA" id="ARBA00022777"/>
    </source>
</evidence>
<dbReference type="CDD" id="cd00071">
    <property type="entry name" value="GMPK"/>
    <property type="match status" value="1"/>
</dbReference>
<evidence type="ECO:0000313" key="10">
    <source>
        <dbReference type="EMBL" id="KDQ21106.1"/>
    </source>
</evidence>
<dbReference type="EC" id="2.7.4.8" evidence="2"/>
<sequence>MSFLSRFGTARTQIFAKTHGCRLPAPRYATMTYDLRPVVLSGPSGVGKSTLIKRLMGEFPGKFKFSVSHTTRSPRPGEQNGVAYHFVNRAQFLDLVQQGGFVEYTESYGNLYGTSFMAVEDAMQSAQGARCLLDIDSVGVKNVKKTSLNPLYIFICPPSLKALAERLGGRNTETEEAKRARLAVARGEVEYAATGAYTTIVVNDDLERAYRVLRDALMNGSTEGDSLPEGILDEY</sequence>
<evidence type="ECO:0000313" key="11">
    <source>
        <dbReference type="Proteomes" id="UP000027195"/>
    </source>
</evidence>
<dbReference type="SMART" id="SM00072">
    <property type="entry name" value="GuKc"/>
    <property type="match status" value="1"/>
</dbReference>
<dbReference type="EMBL" id="KL198017">
    <property type="protein sequence ID" value="KDQ21106.1"/>
    <property type="molecule type" value="Genomic_DNA"/>
</dbReference>
<dbReference type="InterPro" id="IPR017665">
    <property type="entry name" value="Guanylate_kinase"/>
</dbReference>
<accession>A0A067NBD7</accession>
<dbReference type="Proteomes" id="UP000027195">
    <property type="component" value="Unassembled WGS sequence"/>
</dbReference>
<dbReference type="PROSITE" id="PS50052">
    <property type="entry name" value="GUANYLATE_KINASE_2"/>
    <property type="match status" value="1"/>
</dbReference>
<evidence type="ECO:0000256" key="1">
    <source>
        <dbReference type="ARBA" id="ARBA00005790"/>
    </source>
</evidence>
<reference evidence="11" key="1">
    <citation type="journal article" date="2014" name="Proc. Natl. Acad. Sci. U.S.A.">
        <title>Extensive sampling of basidiomycete genomes demonstrates inadequacy of the white-rot/brown-rot paradigm for wood decay fungi.</title>
        <authorList>
            <person name="Riley R."/>
            <person name="Salamov A.A."/>
            <person name="Brown D.W."/>
            <person name="Nagy L.G."/>
            <person name="Floudas D."/>
            <person name="Held B.W."/>
            <person name="Levasseur A."/>
            <person name="Lombard V."/>
            <person name="Morin E."/>
            <person name="Otillar R."/>
            <person name="Lindquist E.A."/>
            <person name="Sun H."/>
            <person name="LaButti K.M."/>
            <person name="Schmutz J."/>
            <person name="Jabbour D."/>
            <person name="Luo H."/>
            <person name="Baker S.E."/>
            <person name="Pisabarro A.G."/>
            <person name="Walton J.D."/>
            <person name="Blanchette R.A."/>
            <person name="Henrissat B."/>
            <person name="Martin F."/>
            <person name="Cullen D."/>
            <person name="Hibbett D.S."/>
            <person name="Grigoriev I.V."/>
        </authorList>
    </citation>
    <scope>NUCLEOTIDE SEQUENCE [LARGE SCALE GENOMIC DNA]</scope>
    <source>
        <strain evidence="11">FD-172 SS1</strain>
    </source>
</reference>
<gene>
    <name evidence="10" type="ORF">BOTBODRAFT_27107</name>
</gene>
<evidence type="ECO:0000259" key="9">
    <source>
        <dbReference type="PROSITE" id="PS50052"/>
    </source>
</evidence>
<comment type="similarity">
    <text evidence="1">Belongs to the guanylate kinase family.</text>
</comment>
<protein>
    <recommendedName>
        <fullName evidence="3">Guanylate kinase</fullName>
        <ecNumber evidence="2">2.7.4.8</ecNumber>
    </recommendedName>
    <alternativeName>
        <fullName evidence="8">GMP kinase</fullName>
    </alternativeName>
</protein>
<keyword evidence="5" id="KW-0547">Nucleotide-binding</keyword>
<evidence type="ECO:0000256" key="5">
    <source>
        <dbReference type="ARBA" id="ARBA00022741"/>
    </source>
</evidence>
<dbReference type="InterPro" id="IPR008145">
    <property type="entry name" value="GK/Ca_channel_bsu"/>
</dbReference>
<keyword evidence="4" id="KW-0808">Transferase</keyword>
<dbReference type="GO" id="GO:0005829">
    <property type="term" value="C:cytosol"/>
    <property type="evidence" value="ECO:0007669"/>
    <property type="project" value="TreeGrafter"/>
</dbReference>